<keyword evidence="5" id="KW-0862">Zinc</keyword>
<evidence type="ECO:0000256" key="3">
    <source>
        <dbReference type="ARBA" id="ARBA00022723"/>
    </source>
</evidence>
<keyword evidence="7 10" id="KW-0472">Membrane</keyword>
<evidence type="ECO:0000256" key="7">
    <source>
        <dbReference type="ARBA" id="ARBA00023136"/>
    </source>
</evidence>
<dbReference type="STRING" id="90262.A0A1X2IPZ8"/>
<organism evidence="12 13">
    <name type="scientific">Absidia repens</name>
    <dbReference type="NCBI Taxonomy" id="90262"/>
    <lineage>
        <taxon>Eukaryota</taxon>
        <taxon>Fungi</taxon>
        <taxon>Fungi incertae sedis</taxon>
        <taxon>Mucoromycota</taxon>
        <taxon>Mucoromycotina</taxon>
        <taxon>Mucoromycetes</taxon>
        <taxon>Mucorales</taxon>
        <taxon>Cunninghamellaceae</taxon>
        <taxon>Absidia</taxon>
    </lineage>
</organism>
<dbReference type="SMART" id="SM00184">
    <property type="entry name" value="RING"/>
    <property type="match status" value="1"/>
</dbReference>
<dbReference type="InterPro" id="IPR013083">
    <property type="entry name" value="Znf_RING/FYVE/PHD"/>
</dbReference>
<keyword evidence="6 10" id="KW-1133">Transmembrane helix</keyword>
<keyword evidence="13" id="KW-1185">Reference proteome</keyword>
<dbReference type="Gene3D" id="3.50.30.30">
    <property type="match status" value="1"/>
</dbReference>
<dbReference type="Gene3D" id="3.30.40.10">
    <property type="entry name" value="Zinc/RING finger domain, C3HC4 (zinc finger)"/>
    <property type="match status" value="1"/>
</dbReference>
<evidence type="ECO:0000256" key="10">
    <source>
        <dbReference type="SAM" id="Phobius"/>
    </source>
</evidence>
<protein>
    <recommendedName>
        <fullName evidence="11">RING-type domain-containing protein</fullName>
    </recommendedName>
</protein>
<comment type="caution">
    <text evidence="12">The sequence shown here is derived from an EMBL/GenBank/DDBJ whole genome shotgun (WGS) entry which is preliminary data.</text>
</comment>
<dbReference type="Proteomes" id="UP000193560">
    <property type="component" value="Unassembled WGS sequence"/>
</dbReference>
<keyword evidence="3" id="KW-0479">Metal-binding</keyword>
<comment type="subcellular location">
    <subcellularLocation>
        <location evidence="1">Membrane</location>
    </subcellularLocation>
</comment>
<proteinExistence type="predicted"/>
<dbReference type="PANTHER" id="PTHR46539">
    <property type="entry name" value="E3 UBIQUITIN-PROTEIN LIGASE ATL42"/>
    <property type="match status" value="1"/>
</dbReference>
<dbReference type="PROSITE" id="PS50089">
    <property type="entry name" value="ZF_RING_2"/>
    <property type="match status" value="1"/>
</dbReference>
<dbReference type="AlphaFoldDB" id="A0A1X2IPZ8"/>
<feature type="domain" description="RING-type" evidence="11">
    <location>
        <begin position="275"/>
        <end position="318"/>
    </location>
</feature>
<dbReference type="Pfam" id="PF13639">
    <property type="entry name" value="zf-RING_2"/>
    <property type="match status" value="1"/>
</dbReference>
<evidence type="ECO:0000256" key="8">
    <source>
        <dbReference type="PROSITE-ProRule" id="PRU00175"/>
    </source>
</evidence>
<dbReference type="GO" id="GO:0016020">
    <property type="term" value="C:membrane"/>
    <property type="evidence" value="ECO:0007669"/>
    <property type="project" value="UniProtKB-SubCell"/>
</dbReference>
<sequence>MSDGCSKTTNLTTIQQWNDHQLTTPAIRSQPKIALIERGNCSWQNKVTAVNYLSLLYRLNIEAMMIYDNDTHGTNISFDMEPLAPDNSQKPVIYNSPLPFDRNITNMKDNDVFWKGNDSSNNTLYLPVYFTTKNHGLYLKKLDHHYYYYSSNSNNISSDLRQFYQVVPFFSTAPWQDTGKRDDVGEESSSMLSSSRGYLIYILALVAIFIISAILLRWWKVRKMQQRISTQNEHVVQPNHILHTRVNQVDPLPVSIVNSLPIIYYNSSNVKNAICCICLDDYVENKNQVRILPCGHGFCVLCVDPWLTQKSTLCPICKYDCLPSEQRLEREQCRQQQQQQQQQQLETSTYDSGNEMDLSDAIINSNSVNGPVTLNNGQSTSGQASLTLDGHHHETTRP</sequence>
<evidence type="ECO:0000256" key="6">
    <source>
        <dbReference type="ARBA" id="ARBA00022989"/>
    </source>
</evidence>
<reference evidence="12 13" key="1">
    <citation type="submission" date="2016-07" db="EMBL/GenBank/DDBJ databases">
        <title>Pervasive Adenine N6-methylation of Active Genes in Fungi.</title>
        <authorList>
            <consortium name="DOE Joint Genome Institute"/>
            <person name="Mondo S.J."/>
            <person name="Dannebaum R.O."/>
            <person name="Kuo R.C."/>
            <person name="Labutti K."/>
            <person name="Haridas S."/>
            <person name="Kuo A."/>
            <person name="Salamov A."/>
            <person name="Ahrendt S.R."/>
            <person name="Lipzen A."/>
            <person name="Sullivan W."/>
            <person name="Andreopoulos W.B."/>
            <person name="Clum A."/>
            <person name="Lindquist E."/>
            <person name="Daum C."/>
            <person name="Ramamoorthy G.K."/>
            <person name="Gryganskyi A."/>
            <person name="Culley D."/>
            <person name="Magnuson J.K."/>
            <person name="James T.Y."/>
            <person name="O'Malley M.A."/>
            <person name="Stajich J.E."/>
            <person name="Spatafora J.W."/>
            <person name="Visel A."/>
            <person name="Grigoriev I.V."/>
        </authorList>
    </citation>
    <scope>NUCLEOTIDE SEQUENCE [LARGE SCALE GENOMIC DNA]</scope>
    <source>
        <strain evidence="12 13">NRRL 1336</strain>
    </source>
</reference>
<keyword evidence="2 10" id="KW-0812">Transmembrane</keyword>
<accession>A0A1X2IPZ8</accession>
<feature type="transmembrane region" description="Helical" evidence="10">
    <location>
        <begin position="198"/>
        <end position="219"/>
    </location>
</feature>
<feature type="region of interest" description="Disordered" evidence="9">
    <location>
        <begin position="369"/>
        <end position="398"/>
    </location>
</feature>
<name>A0A1X2IPZ8_9FUNG</name>
<evidence type="ECO:0000256" key="2">
    <source>
        <dbReference type="ARBA" id="ARBA00022692"/>
    </source>
</evidence>
<evidence type="ECO:0000256" key="9">
    <source>
        <dbReference type="SAM" id="MobiDB-lite"/>
    </source>
</evidence>
<evidence type="ECO:0000256" key="5">
    <source>
        <dbReference type="ARBA" id="ARBA00022833"/>
    </source>
</evidence>
<feature type="compositionally biased region" description="Polar residues" evidence="9">
    <location>
        <begin position="369"/>
        <end position="386"/>
    </location>
</feature>
<dbReference type="OrthoDB" id="8062037at2759"/>
<dbReference type="PANTHER" id="PTHR46539:SF1">
    <property type="entry name" value="E3 UBIQUITIN-PROTEIN LIGASE ATL42"/>
    <property type="match status" value="1"/>
</dbReference>
<feature type="compositionally biased region" description="Basic and acidic residues" evidence="9">
    <location>
        <begin position="389"/>
        <end position="398"/>
    </location>
</feature>
<keyword evidence="4 8" id="KW-0863">Zinc-finger</keyword>
<dbReference type="InterPro" id="IPR017907">
    <property type="entry name" value="Znf_RING_CS"/>
</dbReference>
<evidence type="ECO:0000313" key="12">
    <source>
        <dbReference type="EMBL" id="ORZ20355.1"/>
    </source>
</evidence>
<evidence type="ECO:0000256" key="4">
    <source>
        <dbReference type="ARBA" id="ARBA00022771"/>
    </source>
</evidence>
<dbReference type="PROSITE" id="PS00518">
    <property type="entry name" value="ZF_RING_1"/>
    <property type="match status" value="1"/>
</dbReference>
<dbReference type="InterPro" id="IPR001841">
    <property type="entry name" value="Znf_RING"/>
</dbReference>
<dbReference type="GO" id="GO:0008270">
    <property type="term" value="F:zinc ion binding"/>
    <property type="evidence" value="ECO:0007669"/>
    <property type="project" value="UniProtKB-KW"/>
</dbReference>
<evidence type="ECO:0000313" key="13">
    <source>
        <dbReference type="Proteomes" id="UP000193560"/>
    </source>
</evidence>
<gene>
    <name evidence="12" type="ORF">BCR42DRAFT_408600</name>
</gene>
<evidence type="ECO:0000259" key="11">
    <source>
        <dbReference type="PROSITE" id="PS50089"/>
    </source>
</evidence>
<evidence type="ECO:0000256" key="1">
    <source>
        <dbReference type="ARBA" id="ARBA00004370"/>
    </source>
</evidence>
<dbReference type="SUPFAM" id="SSF57850">
    <property type="entry name" value="RING/U-box"/>
    <property type="match status" value="1"/>
</dbReference>
<dbReference type="EMBL" id="MCGE01000006">
    <property type="protein sequence ID" value="ORZ20355.1"/>
    <property type="molecule type" value="Genomic_DNA"/>
</dbReference>